<evidence type="ECO:0000256" key="8">
    <source>
        <dbReference type="SAM" id="Phobius"/>
    </source>
</evidence>
<accession>W7DCG8</accession>
<evidence type="ECO:0000313" key="10">
    <source>
        <dbReference type="EMBL" id="EUJ42998.1"/>
    </source>
</evidence>
<evidence type="ECO:0000256" key="4">
    <source>
        <dbReference type="ARBA" id="ARBA00022525"/>
    </source>
</evidence>
<dbReference type="GO" id="GO:0005518">
    <property type="term" value="F:collagen binding"/>
    <property type="evidence" value="ECO:0007669"/>
    <property type="project" value="InterPro"/>
</dbReference>
<dbReference type="OrthoDB" id="2056845at2"/>
<dbReference type="PATRIC" id="fig|1265816.5.peg.2836"/>
<organism evidence="10 11">
    <name type="scientific">Listeria riparia FSL S10-1204</name>
    <dbReference type="NCBI Taxonomy" id="1265816"/>
    <lineage>
        <taxon>Bacteria</taxon>
        <taxon>Bacillati</taxon>
        <taxon>Bacillota</taxon>
        <taxon>Bacilli</taxon>
        <taxon>Bacillales</taxon>
        <taxon>Listeriaceae</taxon>
        <taxon>Listeria</taxon>
    </lineage>
</organism>
<evidence type="ECO:0000259" key="9">
    <source>
        <dbReference type="PROSITE" id="PS50847"/>
    </source>
</evidence>
<keyword evidence="3" id="KW-0134">Cell wall</keyword>
<dbReference type="EMBL" id="AODL01000029">
    <property type="protein sequence ID" value="EUJ42998.1"/>
    <property type="molecule type" value="Genomic_DNA"/>
</dbReference>
<dbReference type="PANTHER" id="PTHR36108">
    <property type="entry name" value="COLOSSIN-B-RELATED"/>
    <property type="match status" value="1"/>
</dbReference>
<dbReference type="AlphaFoldDB" id="W7DCG8"/>
<evidence type="ECO:0000256" key="5">
    <source>
        <dbReference type="ARBA" id="ARBA00022729"/>
    </source>
</evidence>
<feature type="transmembrane region" description="Helical" evidence="8">
    <location>
        <begin position="528"/>
        <end position="545"/>
    </location>
</feature>
<keyword evidence="8" id="KW-0812">Transmembrane</keyword>
<dbReference type="Proteomes" id="UP000019248">
    <property type="component" value="Unassembled WGS sequence"/>
</dbReference>
<keyword evidence="6" id="KW-0572">Peptidoglycan-anchor</keyword>
<feature type="region of interest" description="Disordered" evidence="7">
    <location>
        <begin position="434"/>
        <end position="528"/>
    </location>
</feature>
<keyword evidence="8" id="KW-1133">Transmembrane helix</keyword>
<dbReference type="InterPro" id="IPR041033">
    <property type="entry name" value="SpaA_PFL_dom_1"/>
</dbReference>
<comment type="subcellular location">
    <subcellularLocation>
        <location evidence="1">Secreted</location>
        <location evidence="1">Cell wall</location>
        <topology evidence="1">Peptidoglycan-anchor</topology>
    </subcellularLocation>
</comment>
<protein>
    <submittedName>
        <fullName evidence="10">Cna B-type domain-containing protein</fullName>
    </submittedName>
</protein>
<evidence type="ECO:0000256" key="2">
    <source>
        <dbReference type="ARBA" id="ARBA00007257"/>
    </source>
</evidence>
<dbReference type="InterPro" id="IPR008966">
    <property type="entry name" value="Adhesion_dom_sf"/>
</dbReference>
<feature type="compositionally biased region" description="Low complexity" evidence="7">
    <location>
        <begin position="475"/>
        <end position="486"/>
    </location>
</feature>
<reference evidence="10 11" key="1">
    <citation type="journal article" date="2014" name="Int. J. Syst. Evol. Microbiol.">
        <title>Listeria floridensis sp. nov., Listeria aquatica sp. nov., Listeria cornellensis sp. nov., Listeria riparia sp. nov. and Listeria grandensis sp. nov., from agricultural and natural environments.</title>
        <authorList>
            <person name="den Bakker H.C."/>
            <person name="Warchocki S."/>
            <person name="Wright E.M."/>
            <person name="Allred A.F."/>
            <person name="Ahlstrom C."/>
            <person name="Manuel C.S."/>
            <person name="Stasiewicz M.J."/>
            <person name="Burrell A."/>
            <person name="Roof S."/>
            <person name="Strawn L."/>
            <person name="Fortes E.D."/>
            <person name="Nightingale K.K."/>
            <person name="Kephart D."/>
            <person name="Wiedmann M."/>
        </authorList>
    </citation>
    <scope>NUCLEOTIDE SEQUENCE [LARGE SCALE GENOMIC DNA]</scope>
    <source>
        <strain evidence="10 11">FSL S10-1204</strain>
    </source>
</reference>
<feature type="domain" description="Gram-positive cocci surface proteins LPxTG" evidence="9">
    <location>
        <begin position="519"/>
        <end position="548"/>
    </location>
</feature>
<dbReference type="Gene3D" id="2.60.40.10">
    <property type="entry name" value="Immunoglobulins"/>
    <property type="match status" value="1"/>
</dbReference>
<dbReference type="InterPro" id="IPR019931">
    <property type="entry name" value="LPXTG_anchor"/>
</dbReference>
<comment type="caution">
    <text evidence="10">The sequence shown here is derived from an EMBL/GenBank/DDBJ whole genome shotgun (WGS) entry which is preliminary data.</text>
</comment>
<evidence type="ECO:0000256" key="7">
    <source>
        <dbReference type="SAM" id="MobiDB-lite"/>
    </source>
</evidence>
<keyword evidence="4" id="KW-0964">Secreted</keyword>
<dbReference type="PROSITE" id="PS50847">
    <property type="entry name" value="GRAM_POS_ANCHORING"/>
    <property type="match status" value="1"/>
</dbReference>
<dbReference type="InterPro" id="IPR013783">
    <property type="entry name" value="Ig-like_fold"/>
</dbReference>
<dbReference type="Pfam" id="PF00746">
    <property type="entry name" value="Gram_pos_anchor"/>
    <property type="match status" value="1"/>
</dbReference>
<evidence type="ECO:0000313" key="11">
    <source>
        <dbReference type="Proteomes" id="UP000019248"/>
    </source>
</evidence>
<dbReference type="Pfam" id="PF05737">
    <property type="entry name" value="Collagen_bind"/>
    <property type="match status" value="1"/>
</dbReference>
<dbReference type="SUPFAM" id="SSF49478">
    <property type="entry name" value="Cna protein B-type domain"/>
    <property type="match status" value="1"/>
</dbReference>
<dbReference type="PANTHER" id="PTHR36108:SF13">
    <property type="entry name" value="COLOSSIN-B-RELATED"/>
    <property type="match status" value="1"/>
</dbReference>
<dbReference type="Pfam" id="PF17802">
    <property type="entry name" value="SpaA"/>
    <property type="match status" value="1"/>
</dbReference>
<evidence type="ECO:0000256" key="6">
    <source>
        <dbReference type="ARBA" id="ARBA00023088"/>
    </source>
</evidence>
<keyword evidence="5" id="KW-0732">Signal</keyword>
<evidence type="ECO:0000256" key="3">
    <source>
        <dbReference type="ARBA" id="ARBA00022512"/>
    </source>
</evidence>
<keyword evidence="11" id="KW-1185">Reference proteome</keyword>
<comment type="similarity">
    <text evidence="2">Belongs to the serine-aspartate repeat-containing protein (SDr) family.</text>
</comment>
<dbReference type="Gene3D" id="2.60.40.740">
    <property type="match status" value="1"/>
</dbReference>
<dbReference type="NCBIfam" id="TIGR01167">
    <property type="entry name" value="LPXTG_anchor"/>
    <property type="match status" value="1"/>
</dbReference>
<dbReference type="RefSeq" id="WP_036101668.1">
    <property type="nucleotide sequence ID" value="NZ_AODL01000029.1"/>
</dbReference>
<feature type="compositionally biased region" description="Basic and acidic residues" evidence="7">
    <location>
        <begin position="455"/>
        <end position="474"/>
    </location>
</feature>
<feature type="compositionally biased region" description="Polar residues" evidence="7">
    <location>
        <begin position="493"/>
        <end position="520"/>
    </location>
</feature>
<name>W7DCG8_9LIST</name>
<evidence type="ECO:0000256" key="1">
    <source>
        <dbReference type="ARBA" id="ARBA00004168"/>
    </source>
</evidence>
<sequence>MQVKKKYQKWQGIFLITILIIGSVFFQSFLPIQGQAIGKATLNKVSITYPDGQDYITAFKDTATLHFDVELQPLTKGDSTTINFAADNHIGYSNTSFNIGEAYTVTPSASGLTITALKDTKATSTTIDIPCNYVQNTTSEITKSLVFTMQDVSQSINISVKPYQETVPENELVKNVCFGFNPDGTISWGIYYNYNKVNIAGTPSFPYTFKNNIGPGQKLIPGSIIVYTVSSPKDSNNVRNLDHDAFDYDIDYFIKSLGTMANNGFSYSSDHFNGFPTTTGSYEAGTNAYMIFYSTEVTDSSVGVYTNDVSIQGTLAGSGGQDIKIQDESFASITAPASGSGDSGDLIGSVTFQKVDKDNPTLGLAGAIFAVQDRQGNEIATVTTDSNGKATLDNLPYGSYNLVETTAPDGYERNDTLIPFEISDKTQLVDLGKITNTKKDNPTPVNPSEPDTPDTPDKPDTPADTPIKPDEPKTPTKTPDTQKTPTLVPDTAKTPSPTEKAPTVSTTTNEKPFTSNSSLPRTGDSHDMVGTLAGLTAIILGYALYRRK</sequence>
<dbReference type="SUPFAM" id="SSF49401">
    <property type="entry name" value="Bacterial adhesins"/>
    <property type="match status" value="1"/>
</dbReference>
<dbReference type="InterPro" id="IPR008456">
    <property type="entry name" value="Collagen-bd_dom"/>
</dbReference>
<keyword evidence="8" id="KW-0472">Membrane</keyword>
<gene>
    <name evidence="10" type="ORF">PRIP_14353</name>
</gene>
<proteinExistence type="inferred from homology"/>
<feature type="transmembrane region" description="Helical" evidence="8">
    <location>
        <begin position="12"/>
        <end position="30"/>
    </location>
</feature>